<organism evidence="2 3">
    <name type="scientific">Persicobacter psychrovividus</name>
    <dbReference type="NCBI Taxonomy" id="387638"/>
    <lineage>
        <taxon>Bacteria</taxon>
        <taxon>Pseudomonadati</taxon>
        <taxon>Bacteroidota</taxon>
        <taxon>Cytophagia</taxon>
        <taxon>Cytophagales</taxon>
        <taxon>Persicobacteraceae</taxon>
        <taxon>Persicobacter</taxon>
    </lineage>
</organism>
<dbReference type="EMBL" id="AP025293">
    <property type="protein sequence ID" value="BDD01150.1"/>
    <property type="molecule type" value="Genomic_DNA"/>
</dbReference>
<evidence type="ECO:0000313" key="3">
    <source>
        <dbReference type="Proteomes" id="UP001354989"/>
    </source>
</evidence>
<keyword evidence="2" id="KW-0378">Hydrolase</keyword>
<dbReference type="InterPro" id="IPR022742">
    <property type="entry name" value="Hydrolase_4"/>
</dbReference>
<gene>
    <name evidence="2" type="ORF">PEPS_34300</name>
</gene>
<dbReference type="Pfam" id="PF12146">
    <property type="entry name" value="Hydrolase_4"/>
    <property type="match status" value="1"/>
</dbReference>
<feature type="domain" description="Serine aminopeptidase S33" evidence="1">
    <location>
        <begin position="36"/>
        <end position="136"/>
    </location>
</feature>
<geneLocation type="plasmid" evidence="2 3">
    <name>pPP1</name>
</geneLocation>
<dbReference type="GO" id="GO:0016787">
    <property type="term" value="F:hydrolase activity"/>
    <property type="evidence" value="ECO:0007669"/>
    <property type="project" value="UniProtKB-KW"/>
</dbReference>
<reference evidence="2 3" key="1">
    <citation type="submission" date="2021-12" db="EMBL/GenBank/DDBJ databases">
        <title>Genome sequencing of bacteria with rrn-lacking chromosome and rrn-plasmid.</title>
        <authorList>
            <person name="Anda M."/>
            <person name="Iwasaki W."/>
        </authorList>
    </citation>
    <scope>NUCLEOTIDE SEQUENCE [LARGE SCALE GENOMIC DNA]</scope>
    <source>
        <strain evidence="2 3">NBRC 101262</strain>
        <plasmid evidence="2 3">pPP1</plasmid>
    </source>
</reference>
<dbReference type="InterPro" id="IPR029058">
    <property type="entry name" value="AB_hydrolase_fold"/>
</dbReference>
<name>A0ABN6LD83_9BACT</name>
<dbReference type="PANTHER" id="PTHR43798:SF33">
    <property type="entry name" value="HYDROLASE, PUTATIVE (AFU_ORTHOLOGUE AFUA_2G14860)-RELATED"/>
    <property type="match status" value="1"/>
</dbReference>
<keyword evidence="2" id="KW-0614">Plasmid</keyword>
<dbReference type="PANTHER" id="PTHR43798">
    <property type="entry name" value="MONOACYLGLYCEROL LIPASE"/>
    <property type="match status" value="1"/>
</dbReference>
<accession>A0ABN6LD83</accession>
<sequence length="244" mass="27566">MNDRDQAFLAAAQTSILPLEGNQVKVYRWGKQESPKILLVHGWMGRATQFNVLVETLVDKGYQCITFDAPGHGQSSGKETNVLEFATIVELIYQQEGAFQMVIGHSMGAVATLFAMNKWPISTKIVQIGAPALGKDILSGYEQKVNARPQNQKYLHQFIYKKVGLDFFDVQGEKLIQTIPQNTAVLNIHDQHDTEVPFYHQQKFAEVYPQLLTMATENLGHNRTLRDERVIAKIMDFLTSEAKK</sequence>
<dbReference type="Proteomes" id="UP001354989">
    <property type="component" value="Plasmid pPP1"/>
</dbReference>
<dbReference type="InterPro" id="IPR050266">
    <property type="entry name" value="AB_hydrolase_sf"/>
</dbReference>
<protein>
    <submittedName>
        <fullName evidence="2">Alpha/beta hydrolase</fullName>
    </submittedName>
</protein>
<evidence type="ECO:0000259" key="1">
    <source>
        <dbReference type="Pfam" id="PF12146"/>
    </source>
</evidence>
<proteinExistence type="predicted"/>
<keyword evidence="3" id="KW-1185">Reference proteome</keyword>
<dbReference type="Gene3D" id="3.40.50.1820">
    <property type="entry name" value="alpha/beta hydrolase"/>
    <property type="match status" value="1"/>
</dbReference>
<evidence type="ECO:0000313" key="2">
    <source>
        <dbReference type="EMBL" id="BDD01150.1"/>
    </source>
</evidence>
<dbReference type="SUPFAM" id="SSF53474">
    <property type="entry name" value="alpha/beta-Hydrolases"/>
    <property type="match status" value="1"/>
</dbReference>